<gene>
    <name evidence="3" type="ORF">KT71_13499</name>
</gene>
<dbReference type="RefSeq" id="WP_008295137.1">
    <property type="nucleotide sequence ID" value="NZ_CM002299.1"/>
</dbReference>
<evidence type="ECO:0000256" key="1">
    <source>
        <dbReference type="SAM" id="Phobius"/>
    </source>
</evidence>
<dbReference type="AlphaFoldDB" id="A4AEA0"/>
<keyword evidence="1" id="KW-0812">Transmembrane</keyword>
<keyword evidence="4" id="KW-1185">Reference proteome</keyword>
<accession>A4AEA0</accession>
<dbReference type="CDD" id="cd07326">
    <property type="entry name" value="M56_BlaR1_MecR1_like"/>
    <property type="match status" value="1"/>
</dbReference>
<keyword evidence="3" id="KW-0378">Hydrolase</keyword>
<dbReference type="Gene3D" id="3.30.2010.10">
    <property type="entry name" value="Metalloproteases ('zincins'), catalytic domain"/>
    <property type="match status" value="1"/>
</dbReference>
<dbReference type="Proteomes" id="UP000019205">
    <property type="component" value="Chromosome"/>
</dbReference>
<dbReference type="eggNOG" id="COG0501">
    <property type="taxonomic scope" value="Bacteria"/>
</dbReference>
<evidence type="ECO:0000313" key="4">
    <source>
        <dbReference type="Proteomes" id="UP000019205"/>
    </source>
</evidence>
<feature type="domain" description="Peptidase M56" evidence="2">
    <location>
        <begin position="12"/>
        <end position="189"/>
    </location>
</feature>
<evidence type="ECO:0000259" key="2">
    <source>
        <dbReference type="Pfam" id="PF05569"/>
    </source>
</evidence>
<keyword evidence="3" id="KW-0645">Protease</keyword>
<dbReference type="STRING" id="314285.KT71_13499"/>
<sequence>MFYLDSWHSAVLLFFVLGIVYVLVRSGLTAVRHTNALQILTRLSHTQSGYRDIDREVVVLDSQAPAAFSAGIFLPRCYVTTGLMEQVSETELGIILDHERAHIRHKDTQKKLLFSLFASLYPKPVARGLNRLFSLASEQRADAQVCTSYGNFDIAQTLVKVARLQRCFAGNLHPAMVSHFAADDIDLRIRALVFPERSQLPPWGYCLFFLGVITLFSTVGVDAMHHVVEAAFSH</sequence>
<comment type="caution">
    <text evidence="3">The sequence shown here is derived from an EMBL/GenBank/DDBJ whole genome shotgun (WGS) entry which is preliminary data.</text>
</comment>
<dbReference type="InterPro" id="IPR008756">
    <property type="entry name" value="Peptidase_M56"/>
</dbReference>
<reference evidence="3 4" key="1">
    <citation type="journal article" date="2007" name="Proc. Natl. Acad. Sci. U.S.A.">
        <title>Characterization of a marine gammaproteobacterium capable of aerobic anoxygenic photosynthesis.</title>
        <authorList>
            <person name="Fuchs B.M."/>
            <person name="Spring S."/>
            <person name="Teeling H."/>
            <person name="Quast C."/>
            <person name="Wulf J."/>
            <person name="Schattenhofer M."/>
            <person name="Yan S."/>
            <person name="Ferriera S."/>
            <person name="Johnson J."/>
            <person name="Glockner F.O."/>
            <person name="Amann R."/>
        </authorList>
    </citation>
    <scope>NUCLEOTIDE SEQUENCE [LARGE SCALE GENOMIC DNA]</scope>
    <source>
        <strain evidence="3">KT71</strain>
    </source>
</reference>
<dbReference type="InterPro" id="IPR052173">
    <property type="entry name" value="Beta-lactam_resp_regulator"/>
</dbReference>
<dbReference type="GO" id="GO:0006508">
    <property type="term" value="P:proteolysis"/>
    <property type="evidence" value="ECO:0007669"/>
    <property type="project" value="UniProtKB-KW"/>
</dbReference>
<feature type="transmembrane region" description="Helical" evidence="1">
    <location>
        <begin position="205"/>
        <end position="228"/>
    </location>
</feature>
<feature type="transmembrane region" description="Helical" evidence="1">
    <location>
        <begin position="6"/>
        <end position="24"/>
    </location>
</feature>
<name>A4AEA0_9GAMM</name>
<reference evidence="3 4" key="2">
    <citation type="journal article" date="2009" name="PLoS ONE">
        <title>The photosynthetic apparatus and its regulation in the aerobic gammaproteobacterium Congregibacter litoralis gen. nov., sp. nov.</title>
        <authorList>
            <person name="Spring S."/>
            <person name="Lunsdorf H."/>
            <person name="Fuchs B.M."/>
            <person name="Tindall B.J."/>
        </authorList>
    </citation>
    <scope>NUCLEOTIDE SEQUENCE [LARGE SCALE GENOMIC DNA]</scope>
    <source>
        <strain evidence="3">KT71</strain>
    </source>
</reference>
<protein>
    <submittedName>
        <fullName evidence="3">Zn-dependent protease with chaperone function</fullName>
    </submittedName>
</protein>
<keyword evidence="1" id="KW-1133">Transmembrane helix</keyword>
<dbReference type="EMBL" id="AAOA02000001">
    <property type="protein sequence ID" value="EAQ95669.1"/>
    <property type="molecule type" value="Genomic_DNA"/>
</dbReference>
<dbReference type="HOGENOM" id="CLU_075302_0_0_6"/>
<dbReference type="PANTHER" id="PTHR34978">
    <property type="entry name" value="POSSIBLE SENSOR-TRANSDUCER PROTEIN BLAR"/>
    <property type="match status" value="1"/>
</dbReference>
<dbReference type="PANTHER" id="PTHR34978:SF3">
    <property type="entry name" value="SLR0241 PROTEIN"/>
    <property type="match status" value="1"/>
</dbReference>
<evidence type="ECO:0000313" key="3">
    <source>
        <dbReference type="EMBL" id="EAQ95669.1"/>
    </source>
</evidence>
<dbReference type="GO" id="GO:0008233">
    <property type="term" value="F:peptidase activity"/>
    <property type="evidence" value="ECO:0007669"/>
    <property type="project" value="UniProtKB-KW"/>
</dbReference>
<proteinExistence type="predicted"/>
<dbReference type="Pfam" id="PF05569">
    <property type="entry name" value="Peptidase_M56"/>
    <property type="match status" value="1"/>
</dbReference>
<organism evidence="3 4">
    <name type="scientific">Congregibacter litoralis KT71</name>
    <dbReference type="NCBI Taxonomy" id="314285"/>
    <lineage>
        <taxon>Bacteria</taxon>
        <taxon>Pseudomonadati</taxon>
        <taxon>Pseudomonadota</taxon>
        <taxon>Gammaproteobacteria</taxon>
        <taxon>Cellvibrionales</taxon>
        <taxon>Halieaceae</taxon>
        <taxon>Congregibacter</taxon>
    </lineage>
</organism>
<keyword evidence="1" id="KW-0472">Membrane</keyword>